<dbReference type="Proteomes" id="UP000199302">
    <property type="component" value="Unassembled WGS sequence"/>
</dbReference>
<dbReference type="PANTHER" id="PTHR43179">
    <property type="entry name" value="RHAMNOSYLTRANSFERASE WBBL"/>
    <property type="match status" value="1"/>
</dbReference>
<keyword evidence="3 4" id="KW-0808">Transferase</keyword>
<gene>
    <name evidence="4" type="ORF">SAMN04515673_11631</name>
</gene>
<dbReference type="Gene3D" id="3.90.550.10">
    <property type="entry name" value="Spore Coat Polysaccharide Biosynthesis Protein SpsA, Chain A"/>
    <property type="match status" value="1"/>
</dbReference>
<dbReference type="GO" id="GO:0016757">
    <property type="term" value="F:glycosyltransferase activity"/>
    <property type="evidence" value="ECO:0007669"/>
    <property type="project" value="UniProtKB-KW"/>
</dbReference>
<dbReference type="Pfam" id="PF13641">
    <property type="entry name" value="Glyco_tranf_2_3"/>
    <property type="match status" value="1"/>
</dbReference>
<dbReference type="OrthoDB" id="8404680at2"/>
<dbReference type="STRING" id="871652.SAMN04515673_11631"/>
<dbReference type="SUPFAM" id="SSF53448">
    <property type="entry name" value="Nucleotide-diphospho-sugar transferases"/>
    <property type="match status" value="1"/>
</dbReference>
<dbReference type="PANTHER" id="PTHR43179:SF12">
    <property type="entry name" value="GALACTOFURANOSYLTRANSFERASE GLFT2"/>
    <property type="match status" value="1"/>
</dbReference>
<dbReference type="CDD" id="cd00761">
    <property type="entry name" value="Glyco_tranf_GTA_type"/>
    <property type="match status" value="1"/>
</dbReference>
<dbReference type="InterPro" id="IPR029044">
    <property type="entry name" value="Nucleotide-diphossugar_trans"/>
</dbReference>
<evidence type="ECO:0000256" key="1">
    <source>
        <dbReference type="ARBA" id="ARBA00006739"/>
    </source>
</evidence>
<organism evidence="4 5">
    <name type="scientific">Poseidonocella sedimentorum</name>
    <dbReference type="NCBI Taxonomy" id="871652"/>
    <lineage>
        <taxon>Bacteria</taxon>
        <taxon>Pseudomonadati</taxon>
        <taxon>Pseudomonadota</taxon>
        <taxon>Alphaproteobacteria</taxon>
        <taxon>Rhodobacterales</taxon>
        <taxon>Roseobacteraceae</taxon>
        <taxon>Poseidonocella</taxon>
    </lineage>
</organism>
<name>A0A1I6EP24_9RHOB</name>
<keyword evidence="5" id="KW-1185">Reference proteome</keyword>
<comment type="similarity">
    <text evidence="1">Belongs to the glycosyltransferase 2 family.</text>
</comment>
<keyword evidence="2" id="KW-0328">Glycosyltransferase</keyword>
<proteinExistence type="inferred from homology"/>
<sequence length="361" mass="40139">MAEAATDTPTPPLTWGLTIATKDRLEVLRRCVELALTQSWPPVEVVVADSSADWAQHAEVIGEIVARVRPDTRLVYMQGEAPSLTVQRNQAARAAEADILFMIDDDSLMHPDCAAEIMAVYAADTGRKVAGIQASESPHQPGQGIEGAQKTNINVDGVRKKSALLHWVLGKLLMMNKTAVFIPYDKTYHEGAVPPELAGFKVVPTALFGGFRMTFRRSAVLASPFEPALRYYCPIEDLDGSYRISRAGLLLTCHTAKLHHFVSAAGRLNRHQVAYLLSLNLAVMLRRHAPDQGWARRAYRRRMAHRMAVDLLKDLGMRRFGLPQSRGSFAAWRQARAVWSMAPEALETWYPAHQERIVKGP</sequence>
<evidence type="ECO:0000256" key="2">
    <source>
        <dbReference type="ARBA" id="ARBA00022676"/>
    </source>
</evidence>
<evidence type="ECO:0000256" key="3">
    <source>
        <dbReference type="ARBA" id="ARBA00022679"/>
    </source>
</evidence>
<dbReference type="AlphaFoldDB" id="A0A1I6EP24"/>
<dbReference type="RefSeq" id="WP_092082495.1">
    <property type="nucleotide sequence ID" value="NZ_FOYI01000016.1"/>
</dbReference>
<evidence type="ECO:0000313" key="5">
    <source>
        <dbReference type="Proteomes" id="UP000199302"/>
    </source>
</evidence>
<reference evidence="4 5" key="1">
    <citation type="submission" date="2016-10" db="EMBL/GenBank/DDBJ databases">
        <authorList>
            <person name="de Groot N.N."/>
        </authorList>
    </citation>
    <scope>NUCLEOTIDE SEQUENCE [LARGE SCALE GENOMIC DNA]</scope>
    <source>
        <strain evidence="5">KMM 9023,NRIC 0796,JCM 17311,KCTC 23692</strain>
    </source>
</reference>
<protein>
    <submittedName>
        <fullName evidence="4">Glycosyltransferase like family 2</fullName>
    </submittedName>
</protein>
<accession>A0A1I6EP24</accession>
<evidence type="ECO:0000313" key="4">
    <source>
        <dbReference type="EMBL" id="SFR19331.1"/>
    </source>
</evidence>
<dbReference type="EMBL" id="FOYI01000016">
    <property type="protein sequence ID" value="SFR19331.1"/>
    <property type="molecule type" value="Genomic_DNA"/>
</dbReference>